<evidence type="ECO:0000313" key="1">
    <source>
        <dbReference type="EMBL" id="KAI3665746.1"/>
    </source>
</evidence>
<keyword evidence="2" id="KW-1185">Reference proteome</keyword>
<organism evidence="1 2">
    <name type="scientific">Arctium lappa</name>
    <name type="common">Greater burdock</name>
    <name type="synonym">Lappa major</name>
    <dbReference type="NCBI Taxonomy" id="4217"/>
    <lineage>
        <taxon>Eukaryota</taxon>
        <taxon>Viridiplantae</taxon>
        <taxon>Streptophyta</taxon>
        <taxon>Embryophyta</taxon>
        <taxon>Tracheophyta</taxon>
        <taxon>Spermatophyta</taxon>
        <taxon>Magnoliopsida</taxon>
        <taxon>eudicotyledons</taxon>
        <taxon>Gunneridae</taxon>
        <taxon>Pentapetalae</taxon>
        <taxon>asterids</taxon>
        <taxon>campanulids</taxon>
        <taxon>Asterales</taxon>
        <taxon>Asteraceae</taxon>
        <taxon>Carduoideae</taxon>
        <taxon>Cardueae</taxon>
        <taxon>Arctiinae</taxon>
        <taxon>Arctium</taxon>
    </lineage>
</organism>
<name>A0ACB8XG13_ARCLA</name>
<reference evidence="1 2" key="2">
    <citation type="journal article" date="2022" name="Mol. Ecol. Resour.">
        <title>The genomes of chicory, endive, great burdock and yacon provide insights into Asteraceae paleo-polyploidization history and plant inulin production.</title>
        <authorList>
            <person name="Fan W."/>
            <person name="Wang S."/>
            <person name="Wang H."/>
            <person name="Wang A."/>
            <person name="Jiang F."/>
            <person name="Liu H."/>
            <person name="Zhao H."/>
            <person name="Xu D."/>
            <person name="Zhang Y."/>
        </authorList>
    </citation>
    <scope>NUCLEOTIDE SEQUENCE [LARGE SCALE GENOMIC DNA]</scope>
    <source>
        <strain evidence="2">cv. Niubang</strain>
    </source>
</reference>
<comment type="caution">
    <text evidence="1">The sequence shown here is derived from an EMBL/GenBank/DDBJ whole genome shotgun (WGS) entry which is preliminary data.</text>
</comment>
<protein>
    <submittedName>
        <fullName evidence="1">Uncharacterized protein</fullName>
    </submittedName>
</protein>
<gene>
    <name evidence="1" type="ORF">L6452_44376</name>
</gene>
<accession>A0ACB8XG13</accession>
<dbReference type="Proteomes" id="UP001055879">
    <property type="component" value="Linkage Group LG18"/>
</dbReference>
<reference evidence="2" key="1">
    <citation type="journal article" date="2022" name="Mol. Ecol. Resour.">
        <title>The genomes of chicory, endive, great burdock and yacon provide insights into Asteraceae palaeo-polyploidization history and plant inulin production.</title>
        <authorList>
            <person name="Fan W."/>
            <person name="Wang S."/>
            <person name="Wang H."/>
            <person name="Wang A."/>
            <person name="Jiang F."/>
            <person name="Liu H."/>
            <person name="Zhao H."/>
            <person name="Xu D."/>
            <person name="Zhang Y."/>
        </authorList>
    </citation>
    <scope>NUCLEOTIDE SEQUENCE [LARGE SCALE GENOMIC DNA]</scope>
    <source>
        <strain evidence="2">cv. Niubang</strain>
    </source>
</reference>
<dbReference type="EMBL" id="CM042064">
    <property type="protein sequence ID" value="KAI3665746.1"/>
    <property type="molecule type" value="Genomic_DNA"/>
</dbReference>
<evidence type="ECO:0000313" key="2">
    <source>
        <dbReference type="Proteomes" id="UP001055879"/>
    </source>
</evidence>
<sequence length="248" mass="28941">MDFKNENKNNNNVSFFKILLNNNVDYLPLPPSFAKKYLNKNQTLILKTKSTLKWKVKYIKIEDRYYFIHGWLKFINDNHLQMGDFLVFWLLSPSMFEVFMYAPNGCLKTLTTSCSGGGKNDKMLKLKKVSFVKKESSDDDFMEDVKQSLRRVITKNCVHKLPMTKSFVKAVGINGCCRLRLKNDDGKVWEVKVKKYGSKREPIMTTGWINFKKDNKIQIGDLCEFNHVKANLLHVHIFKKGKQVVKKP</sequence>
<proteinExistence type="predicted"/>